<feature type="compositionally biased region" description="Low complexity" evidence="1">
    <location>
        <begin position="92"/>
        <end position="107"/>
    </location>
</feature>
<evidence type="ECO:0000313" key="3">
    <source>
        <dbReference type="EMBL" id="MBF9069484.1"/>
    </source>
</evidence>
<reference evidence="3" key="1">
    <citation type="submission" date="2020-11" db="EMBL/GenBank/DDBJ databases">
        <title>Isolation and identification of active actinomycetes.</title>
        <authorList>
            <person name="Yu B."/>
        </authorList>
    </citation>
    <scope>NUCLEOTIDE SEQUENCE</scope>
    <source>
        <strain evidence="3">NEAU-YB345</strain>
    </source>
</reference>
<feature type="transmembrane region" description="Helical" evidence="2">
    <location>
        <begin position="29"/>
        <end position="52"/>
    </location>
</feature>
<evidence type="ECO:0000256" key="2">
    <source>
        <dbReference type="SAM" id="Phobius"/>
    </source>
</evidence>
<feature type="region of interest" description="Disordered" evidence="1">
    <location>
        <begin position="78"/>
        <end position="107"/>
    </location>
</feature>
<comment type="caution">
    <text evidence="3">The sequence shown here is derived from an EMBL/GenBank/DDBJ whole genome shotgun (WGS) entry which is preliminary data.</text>
</comment>
<sequence>MQRATVLLTLLALLGRVLDALLPHPAALGFATVAAATLALMVCLVAGSIPLLRLLGPTASAGPGPATRREYAWLTAFMPQRDPDGRGRSRPRAPSAASRAAGSASRA</sequence>
<dbReference type="RefSeq" id="WP_196194608.1">
    <property type="nucleotide sequence ID" value="NZ_JADPRT010000005.1"/>
</dbReference>
<proteinExistence type="predicted"/>
<dbReference type="Pfam" id="PF19950">
    <property type="entry name" value="DUF6412"/>
    <property type="match status" value="1"/>
</dbReference>
<evidence type="ECO:0000256" key="1">
    <source>
        <dbReference type="SAM" id="MobiDB-lite"/>
    </source>
</evidence>
<keyword evidence="2" id="KW-0472">Membrane</keyword>
<keyword evidence="2" id="KW-1133">Transmembrane helix</keyword>
<evidence type="ECO:0000313" key="4">
    <source>
        <dbReference type="Proteomes" id="UP000657385"/>
    </source>
</evidence>
<name>A0A931FGF5_9ACTN</name>
<dbReference type="AlphaFoldDB" id="A0A931FGF5"/>
<dbReference type="EMBL" id="JADPRT010000005">
    <property type="protein sequence ID" value="MBF9069484.1"/>
    <property type="molecule type" value="Genomic_DNA"/>
</dbReference>
<accession>A0A931FGF5</accession>
<organism evidence="3 4">
    <name type="scientific">Streptacidiphilus fuscans</name>
    <dbReference type="NCBI Taxonomy" id="2789292"/>
    <lineage>
        <taxon>Bacteria</taxon>
        <taxon>Bacillati</taxon>
        <taxon>Actinomycetota</taxon>
        <taxon>Actinomycetes</taxon>
        <taxon>Kitasatosporales</taxon>
        <taxon>Streptomycetaceae</taxon>
        <taxon>Streptacidiphilus</taxon>
    </lineage>
</organism>
<dbReference type="Proteomes" id="UP000657385">
    <property type="component" value="Unassembled WGS sequence"/>
</dbReference>
<dbReference type="InterPro" id="IPR045635">
    <property type="entry name" value="DUF6412"/>
</dbReference>
<keyword evidence="2" id="KW-0812">Transmembrane</keyword>
<keyword evidence="4" id="KW-1185">Reference proteome</keyword>
<protein>
    <submittedName>
        <fullName evidence="3">Uncharacterized protein</fullName>
    </submittedName>
</protein>
<gene>
    <name evidence="3" type="ORF">I2501_15780</name>
</gene>